<gene>
    <name evidence="1" type="ORF">Srubr_33040</name>
</gene>
<protein>
    <submittedName>
        <fullName evidence="1">Uncharacterized protein</fullName>
    </submittedName>
</protein>
<sequence length="76" mass="8739">MLSAVVIPAILLAVVLAPGVYEEWKAYVRQTRLPLPPARRSVRTRLVHGRRVASLRRRVASLRRWVCRRSPGRRAD</sequence>
<evidence type="ECO:0000313" key="2">
    <source>
        <dbReference type="Proteomes" id="UP000646738"/>
    </source>
</evidence>
<dbReference type="EMBL" id="BNEA01000015">
    <property type="protein sequence ID" value="GHI53458.1"/>
    <property type="molecule type" value="Genomic_DNA"/>
</dbReference>
<organism evidence="1 2">
    <name type="scientific">Streptomyces rubradiris</name>
    <name type="common">Streptomyces achromogenes subsp. rubradiris</name>
    <dbReference type="NCBI Taxonomy" id="285531"/>
    <lineage>
        <taxon>Bacteria</taxon>
        <taxon>Bacillati</taxon>
        <taxon>Actinomycetota</taxon>
        <taxon>Actinomycetes</taxon>
        <taxon>Kitasatosporales</taxon>
        <taxon>Streptomycetaceae</taxon>
        <taxon>Streptomyces</taxon>
    </lineage>
</organism>
<dbReference type="RefSeq" id="WP_203855029.1">
    <property type="nucleotide sequence ID" value="NZ_BNEA01000015.1"/>
</dbReference>
<keyword evidence="2" id="KW-1185">Reference proteome</keyword>
<reference evidence="2" key="1">
    <citation type="submission" date="2023-07" db="EMBL/GenBank/DDBJ databases">
        <title>Whole genome shotgun sequence of Streptomyces achromogenes subsp. rubradiris NBRC 14000.</title>
        <authorList>
            <person name="Komaki H."/>
            <person name="Tamura T."/>
        </authorList>
    </citation>
    <scope>NUCLEOTIDE SEQUENCE [LARGE SCALE GENOMIC DNA]</scope>
    <source>
        <strain evidence="2">NBRC 14000</strain>
    </source>
</reference>
<comment type="caution">
    <text evidence="1">The sequence shown here is derived from an EMBL/GenBank/DDBJ whole genome shotgun (WGS) entry which is preliminary data.</text>
</comment>
<evidence type="ECO:0000313" key="1">
    <source>
        <dbReference type="EMBL" id="GHI53458.1"/>
    </source>
</evidence>
<accession>A0ABQ3RC75</accession>
<name>A0ABQ3RC75_STRRR</name>
<dbReference type="Proteomes" id="UP000646738">
    <property type="component" value="Unassembled WGS sequence"/>
</dbReference>
<proteinExistence type="predicted"/>